<evidence type="ECO:0000313" key="5">
    <source>
        <dbReference type="Proteomes" id="UP000198942"/>
    </source>
</evidence>
<keyword evidence="1 2" id="KW-0597">Phosphoprotein</keyword>
<organism evidence="4 5">
    <name type="scientific">Mucilaginibacter gossypiicola</name>
    <dbReference type="NCBI Taxonomy" id="551995"/>
    <lineage>
        <taxon>Bacteria</taxon>
        <taxon>Pseudomonadati</taxon>
        <taxon>Bacteroidota</taxon>
        <taxon>Sphingobacteriia</taxon>
        <taxon>Sphingobacteriales</taxon>
        <taxon>Sphingobacteriaceae</taxon>
        <taxon>Mucilaginibacter</taxon>
    </lineage>
</organism>
<accession>A0A1H8U882</accession>
<proteinExistence type="predicted"/>
<dbReference type="EMBL" id="FOCL01000018">
    <property type="protein sequence ID" value="SEO99365.1"/>
    <property type="molecule type" value="Genomic_DNA"/>
</dbReference>
<dbReference type="RefSeq" id="WP_223818012.1">
    <property type="nucleotide sequence ID" value="NZ_FOCL01000018.1"/>
</dbReference>
<reference evidence="5" key="1">
    <citation type="submission" date="2016-10" db="EMBL/GenBank/DDBJ databases">
        <authorList>
            <person name="Varghese N."/>
            <person name="Submissions S."/>
        </authorList>
    </citation>
    <scope>NUCLEOTIDE SEQUENCE [LARGE SCALE GENOMIC DNA]</scope>
    <source>
        <strain evidence="5">Gh-48</strain>
    </source>
</reference>
<sequence length="122" mass="13203">MMPAKILICDDDEGILDLVELVLKEEGYEVIPEINSLNVANLVGSEHPDLVVLDLWMPVLSGDQVLRNLRNDPTTKNLPVVVISASGDGKTIAMNAGANDFIPKPFDLDQLLGRVKALLEAA</sequence>
<dbReference type="InterPro" id="IPR001789">
    <property type="entry name" value="Sig_transdc_resp-reg_receiver"/>
</dbReference>
<dbReference type="SUPFAM" id="SSF52172">
    <property type="entry name" value="CheY-like"/>
    <property type="match status" value="1"/>
</dbReference>
<name>A0A1H8U882_9SPHI</name>
<dbReference type="PANTHER" id="PTHR44591">
    <property type="entry name" value="STRESS RESPONSE REGULATOR PROTEIN 1"/>
    <property type="match status" value="1"/>
</dbReference>
<evidence type="ECO:0000256" key="2">
    <source>
        <dbReference type="PROSITE-ProRule" id="PRU00169"/>
    </source>
</evidence>
<evidence type="ECO:0000259" key="3">
    <source>
        <dbReference type="PROSITE" id="PS50110"/>
    </source>
</evidence>
<evidence type="ECO:0000313" key="4">
    <source>
        <dbReference type="EMBL" id="SEO99365.1"/>
    </source>
</evidence>
<dbReference type="PROSITE" id="PS50110">
    <property type="entry name" value="RESPONSE_REGULATORY"/>
    <property type="match status" value="1"/>
</dbReference>
<dbReference type="GO" id="GO:0000160">
    <property type="term" value="P:phosphorelay signal transduction system"/>
    <property type="evidence" value="ECO:0007669"/>
    <property type="project" value="InterPro"/>
</dbReference>
<keyword evidence="5" id="KW-1185">Reference proteome</keyword>
<feature type="domain" description="Response regulatory" evidence="3">
    <location>
        <begin position="5"/>
        <end position="119"/>
    </location>
</feature>
<feature type="modified residue" description="4-aspartylphosphate" evidence="2">
    <location>
        <position position="54"/>
    </location>
</feature>
<evidence type="ECO:0000256" key="1">
    <source>
        <dbReference type="ARBA" id="ARBA00022553"/>
    </source>
</evidence>
<gene>
    <name evidence="4" type="ORF">SAMN05192574_11874</name>
</gene>
<dbReference type="AlphaFoldDB" id="A0A1H8U882"/>
<dbReference type="Proteomes" id="UP000198942">
    <property type="component" value="Unassembled WGS sequence"/>
</dbReference>
<dbReference type="PANTHER" id="PTHR44591:SF3">
    <property type="entry name" value="RESPONSE REGULATORY DOMAIN-CONTAINING PROTEIN"/>
    <property type="match status" value="1"/>
</dbReference>
<dbReference type="STRING" id="551995.SAMN05192574_11874"/>
<protein>
    <submittedName>
        <fullName evidence="4">Two-component system, OmpR family, alkaline phosphatase synthesis response regulator PhoP/two-component system, OmpR family, response regulator MtrA</fullName>
    </submittedName>
</protein>
<dbReference type="Pfam" id="PF00072">
    <property type="entry name" value="Response_reg"/>
    <property type="match status" value="1"/>
</dbReference>
<dbReference type="SMART" id="SM00448">
    <property type="entry name" value="REC"/>
    <property type="match status" value="1"/>
</dbReference>
<dbReference type="InterPro" id="IPR011006">
    <property type="entry name" value="CheY-like_superfamily"/>
</dbReference>
<dbReference type="Gene3D" id="3.40.50.2300">
    <property type="match status" value="1"/>
</dbReference>
<dbReference type="InterPro" id="IPR050595">
    <property type="entry name" value="Bact_response_regulator"/>
</dbReference>